<dbReference type="PANTHER" id="PTHR11748:SF103">
    <property type="entry name" value="GLYCOLATE OXIDASE SUBUNIT GLCE"/>
    <property type="match status" value="1"/>
</dbReference>
<sequence>MTTLDDLRAACEARAATPTDRVADVEPRFVAYPTSTDEVSRLLRAAAAHQLHVVVRGGGTKLHWGGPPSAADLILDTGKLTGVVEHAAGDLIAVIRAGTPLAEVQRVLARSGQRLPLDEMLPGATLGGVVATGAAGPLRLRHGTARDQVIGLTVVRADGVVAHSGGKVVKNVAGYDLGRLLAGSYGTLGVLTEIAVKLTPIPAARAFVRRPVRTPAEVRDLSVRLKQERLAPVALEVECPAPDGARRTATRVPGHPDLMVLLLEGPADGVAARAAKAVEVLGGDARADAEPPDWWGSYPFGPDDLALQVVTPVGQLFGPVYSMRDAARGTGIRIFCSPAAGVLHAAVPGDVDPDRAVEIVNAARTVAMSHGGHCTVLAAPPKVRPEIDLWGPVEGIGLMRAVKHEFDPAGRLAPGRFVGGI</sequence>
<evidence type="ECO:0000313" key="4">
    <source>
        <dbReference type="EMBL" id="BCJ38234.1"/>
    </source>
</evidence>
<proteinExistence type="predicted"/>
<dbReference type="EMBL" id="AP023355">
    <property type="protein sequence ID" value="BCJ38234.1"/>
    <property type="molecule type" value="Genomic_DNA"/>
</dbReference>
<evidence type="ECO:0000313" key="5">
    <source>
        <dbReference type="Proteomes" id="UP000611640"/>
    </source>
</evidence>
<dbReference type="Proteomes" id="UP000611640">
    <property type="component" value="Chromosome"/>
</dbReference>
<dbReference type="InterPro" id="IPR016166">
    <property type="entry name" value="FAD-bd_PCMH"/>
</dbReference>
<dbReference type="SUPFAM" id="SSF55103">
    <property type="entry name" value="FAD-linked oxidases, C-terminal domain"/>
    <property type="match status" value="1"/>
</dbReference>
<dbReference type="InterPro" id="IPR016164">
    <property type="entry name" value="FAD-linked_Oxase-like_C"/>
</dbReference>
<dbReference type="AlphaFoldDB" id="A0A7R7DUR9"/>
<protein>
    <submittedName>
        <fullName evidence="4">Glycolate oxidase</fullName>
    </submittedName>
</protein>
<dbReference type="Gene3D" id="3.30.465.10">
    <property type="match status" value="1"/>
</dbReference>
<dbReference type="PROSITE" id="PS51387">
    <property type="entry name" value="FAD_PCMH"/>
    <property type="match status" value="1"/>
</dbReference>
<accession>A0A7R7DUR9</accession>
<organism evidence="4 5">
    <name type="scientific">Actinocatenispora thailandica</name>
    <dbReference type="NCBI Taxonomy" id="227318"/>
    <lineage>
        <taxon>Bacteria</taxon>
        <taxon>Bacillati</taxon>
        <taxon>Actinomycetota</taxon>
        <taxon>Actinomycetes</taxon>
        <taxon>Micromonosporales</taxon>
        <taxon>Micromonosporaceae</taxon>
        <taxon>Actinocatenispora</taxon>
    </lineage>
</organism>
<dbReference type="RefSeq" id="WP_203964302.1">
    <property type="nucleotide sequence ID" value="NZ_AP023355.1"/>
</dbReference>
<dbReference type="InterPro" id="IPR016169">
    <property type="entry name" value="FAD-bd_PCMH_sub2"/>
</dbReference>
<evidence type="ECO:0000256" key="2">
    <source>
        <dbReference type="ARBA" id="ARBA00022827"/>
    </source>
</evidence>
<evidence type="ECO:0000259" key="3">
    <source>
        <dbReference type="PROSITE" id="PS51387"/>
    </source>
</evidence>
<dbReference type="PANTHER" id="PTHR11748">
    <property type="entry name" value="D-LACTATE DEHYDROGENASE"/>
    <property type="match status" value="1"/>
</dbReference>
<dbReference type="SUPFAM" id="SSF56176">
    <property type="entry name" value="FAD-binding/transporter-associated domain-like"/>
    <property type="match status" value="1"/>
</dbReference>
<evidence type="ECO:0000256" key="1">
    <source>
        <dbReference type="ARBA" id="ARBA00022630"/>
    </source>
</evidence>
<gene>
    <name evidence="4" type="primary">glcE</name>
    <name evidence="4" type="ORF">Athai_57370</name>
</gene>
<dbReference type="GO" id="GO:0071949">
    <property type="term" value="F:FAD binding"/>
    <property type="evidence" value="ECO:0007669"/>
    <property type="project" value="InterPro"/>
</dbReference>
<dbReference type="KEGG" id="atl:Athai_57370"/>
<dbReference type="InterPro" id="IPR036318">
    <property type="entry name" value="FAD-bd_PCMH-like_sf"/>
</dbReference>
<dbReference type="InterPro" id="IPR006094">
    <property type="entry name" value="Oxid_FAD_bind_N"/>
</dbReference>
<dbReference type="Pfam" id="PF01565">
    <property type="entry name" value="FAD_binding_4"/>
    <property type="match status" value="1"/>
</dbReference>
<dbReference type="GO" id="GO:0003824">
    <property type="term" value="F:catalytic activity"/>
    <property type="evidence" value="ECO:0007669"/>
    <property type="project" value="InterPro"/>
</dbReference>
<keyword evidence="5" id="KW-1185">Reference proteome</keyword>
<keyword evidence="1" id="KW-0285">Flavoprotein</keyword>
<reference evidence="4 5" key="1">
    <citation type="submission" date="2020-08" db="EMBL/GenBank/DDBJ databases">
        <title>Whole genome shotgun sequence of Actinocatenispora thailandica NBRC 105041.</title>
        <authorList>
            <person name="Komaki H."/>
            <person name="Tamura T."/>
        </authorList>
    </citation>
    <scope>NUCLEOTIDE SEQUENCE [LARGE SCALE GENOMIC DNA]</scope>
    <source>
        <strain evidence="4 5">NBRC 105041</strain>
    </source>
</reference>
<name>A0A7R7DUR9_9ACTN</name>
<feature type="domain" description="FAD-binding PCMH-type" evidence="3">
    <location>
        <begin position="23"/>
        <end position="201"/>
    </location>
</feature>
<keyword evidence="2" id="KW-0274">FAD</keyword>